<dbReference type="EMBL" id="MU001637">
    <property type="protein sequence ID" value="KAF2481589.1"/>
    <property type="molecule type" value="Genomic_DNA"/>
</dbReference>
<dbReference type="PANTHER" id="PTHR43008:SF4">
    <property type="entry name" value="CHAIN DEHYDROGENASE, PUTATIVE (AFU_ORTHOLOGUE AFUA_4G08710)-RELATED"/>
    <property type="match status" value="1"/>
</dbReference>
<dbReference type="InterPro" id="IPR036291">
    <property type="entry name" value="NAD(P)-bd_dom_sf"/>
</dbReference>
<dbReference type="GeneID" id="54476517"/>
<dbReference type="Proteomes" id="UP000799767">
    <property type="component" value="Unassembled WGS sequence"/>
</dbReference>
<dbReference type="SMART" id="SM00822">
    <property type="entry name" value="PKS_KR"/>
    <property type="match status" value="1"/>
</dbReference>
<gene>
    <name evidence="5" type="ORF">BDY17DRAFT_311264</name>
</gene>
<dbReference type="PROSITE" id="PS00061">
    <property type="entry name" value="ADH_SHORT"/>
    <property type="match status" value="1"/>
</dbReference>
<evidence type="ECO:0000256" key="2">
    <source>
        <dbReference type="ARBA" id="ARBA00022857"/>
    </source>
</evidence>
<evidence type="ECO:0000313" key="5">
    <source>
        <dbReference type="EMBL" id="KAF2481589.1"/>
    </source>
</evidence>
<sequence length="263" mass="27555">MDILKGKSYVVTGGARGIGLACCQAIIAAGGQVAVLDILSEPDSSAAALQEASKYHYFSCDIAQQQSLEPAFHNAVIALGGQLDGCVLAAGIGLDKPFVDISWAEFDRLMRVNQSGIFFVAQLATRAMLLQDVDKHGIRGSIVSIASRSASGTCPGHLLSAYGGSKGFVKSFTLQLGHELAGKGIRVNCISPGYIETELNLSLARIRPEVQYFFTEAPPLKRIGQTSDVAGGLIYLLSDAASYVTAIDLPIDGGMTAGTGLTK</sequence>
<feature type="domain" description="Ketoreductase" evidence="4">
    <location>
        <begin position="7"/>
        <end position="193"/>
    </location>
</feature>
<dbReference type="AlphaFoldDB" id="A0A6A6PNE4"/>
<dbReference type="OrthoDB" id="417891at2759"/>
<dbReference type="Gene3D" id="3.40.50.720">
    <property type="entry name" value="NAD(P)-binding Rossmann-like Domain"/>
    <property type="match status" value="1"/>
</dbReference>
<keyword evidence="2" id="KW-0521">NADP</keyword>
<dbReference type="InterPro" id="IPR057326">
    <property type="entry name" value="KR_dom"/>
</dbReference>
<evidence type="ECO:0000259" key="4">
    <source>
        <dbReference type="SMART" id="SM00822"/>
    </source>
</evidence>
<dbReference type="InterPro" id="IPR002347">
    <property type="entry name" value="SDR_fam"/>
</dbReference>
<reference evidence="5" key="1">
    <citation type="journal article" date="2020" name="Stud. Mycol.">
        <title>101 Dothideomycetes genomes: a test case for predicting lifestyles and emergence of pathogens.</title>
        <authorList>
            <person name="Haridas S."/>
            <person name="Albert R."/>
            <person name="Binder M."/>
            <person name="Bloem J."/>
            <person name="Labutti K."/>
            <person name="Salamov A."/>
            <person name="Andreopoulos B."/>
            <person name="Baker S."/>
            <person name="Barry K."/>
            <person name="Bills G."/>
            <person name="Bluhm B."/>
            <person name="Cannon C."/>
            <person name="Castanera R."/>
            <person name="Culley D."/>
            <person name="Daum C."/>
            <person name="Ezra D."/>
            <person name="Gonzalez J."/>
            <person name="Henrissat B."/>
            <person name="Kuo A."/>
            <person name="Liang C."/>
            <person name="Lipzen A."/>
            <person name="Lutzoni F."/>
            <person name="Magnuson J."/>
            <person name="Mondo S."/>
            <person name="Nolan M."/>
            <person name="Ohm R."/>
            <person name="Pangilinan J."/>
            <person name="Park H.-J."/>
            <person name="Ramirez L."/>
            <person name="Alfaro M."/>
            <person name="Sun H."/>
            <person name="Tritt A."/>
            <person name="Yoshinaga Y."/>
            <person name="Zwiers L.-H."/>
            <person name="Turgeon B."/>
            <person name="Goodwin S."/>
            <person name="Spatafora J."/>
            <person name="Crous P."/>
            <person name="Grigoriev I."/>
        </authorList>
    </citation>
    <scope>NUCLEOTIDE SEQUENCE</scope>
    <source>
        <strain evidence="5">CBS 113389</strain>
    </source>
</reference>
<organism evidence="5 6">
    <name type="scientific">Neohortaea acidophila</name>
    <dbReference type="NCBI Taxonomy" id="245834"/>
    <lineage>
        <taxon>Eukaryota</taxon>
        <taxon>Fungi</taxon>
        <taxon>Dikarya</taxon>
        <taxon>Ascomycota</taxon>
        <taxon>Pezizomycotina</taxon>
        <taxon>Dothideomycetes</taxon>
        <taxon>Dothideomycetidae</taxon>
        <taxon>Mycosphaerellales</taxon>
        <taxon>Teratosphaeriaceae</taxon>
        <taxon>Neohortaea</taxon>
    </lineage>
</organism>
<keyword evidence="3" id="KW-0560">Oxidoreductase</keyword>
<evidence type="ECO:0000256" key="1">
    <source>
        <dbReference type="ARBA" id="ARBA00006484"/>
    </source>
</evidence>
<dbReference type="InterPro" id="IPR020904">
    <property type="entry name" value="Sc_DH/Rdtase_CS"/>
</dbReference>
<dbReference type="SUPFAM" id="SSF51735">
    <property type="entry name" value="NAD(P)-binding Rossmann-fold domains"/>
    <property type="match status" value="1"/>
</dbReference>
<dbReference type="PRINTS" id="PR00081">
    <property type="entry name" value="GDHRDH"/>
</dbReference>
<dbReference type="GO" id="GO:0050664">
    <property type="term" value="F:oxidoreductase activity, acting on NAD(P)H, oxygen as acceptor"/>
    <property type="evidence" value="ECO:0007669"/>
    <property type="project" value="TreeGrafter"/>
</dbReference>
<evidence type="ECO:0000313" key="6">
    <source>
        <dbReference type="Proteomes" id="UP000799767"/>
    </source>
</evidence>
<dbReference type="RefSeq" id="XP_033588159.1">
    <property type="nucleotide sequence ID" value="XM_033735515.1"/>
</dbReference>
<comment type="similarity">
    <text evidence="1">Belongs to the short-chain dehydrogenases/reductases (SDR) family.</text>
</comment>
<proteinExistence type="inferred from homology"/>
<dbReference type="GO" id="GO:0016616">
    <property type="term" value="F:oxidoreductase activity, acting on the CH-OH group of donors, NAD or NADP as acceptor"/>
    <property type="evidence" value="ECO:0007669"/>
    <property type="project" value="UniProtKB-ARBA"/>
</dbReference>
<dbReference type="PANTHER" id="PTHR43008">
    <property type="entry name" value="BENZIL REDUCTASE"/>
    <property type="match status" value="1"/>
</dbReference>
<dbReference type="Pfam" id="PF13561">
    <property type="entry name" value="adh_short_C2"/>
    <property type="match status" value="1"/>
</dbReference>
<keyword evidence="6" id="KW-1185">Reference proteome</keyword>
<accession>A0A6A6PNE4</accession>
<dbReference type="FunFam" id="3.40.50.720:FF:000084">
    <property type="entry name" value="Short-chain dehydrogenase reductase"/>
    <property type="match status" value="1"/>
</dbReference>
<name>A0A6A6PNE4_9PEZI</name>
<evidence type="ECO:0000256" key="3">
    <source>
        <dbReference type="ARBA" id="ARBA00023002"/>
    </source>
</evidence>
<protein>
    <submittedName>
        <fullName evidence="5">Short-chain dehydrogenase</fullName>
    </submittedName>
</protein>